<feature type="domain" description="Peptidase M1 membrane alanine aminopeptidase" evidence="1">
    <location>
        <begin position="272"/>
        <end position="474"/>
    </location>
</feature>
<dbReference type="RefSeq" id="WP_202999546.1">
    <property type="nucleotide sequence ID" value="NZ_JAEMEF010000004.1"/>
</dbReference>
<accession>A0ABS1WJN6</accession>
<sequence>MKNLVILITCFIATYCISQNNEGLLQEKNNFTHQDTLRGSITPEREWWDLTYYHLDIKVNPENKTITGKNTITYKVLKPYQVLQIDLQEPLTLTKVTQNEKELEIKHDGNAHFVTLKKQQNIGEINSVIAYYEGKPREAVRAPWDGGISWKKDNNGKHFIASSCQGLGASVWWPNKDHMYDEVDSMDISVTIPKNLMNVSNGRLKSIVNNKDETITTHWHVANPINNYGVNINIGDYANFSEVYKGEKGDLDMNYYVLKDNLEKAKKHFKDAPKMMKAFEHWFGPYPFYEDSFKLVEVPYLGMEHQSSVTYGNRYMKGYLGSDLSGSGWGLKFDFIIIHEAGHEWFANNITNVDIADMWIHESFTAYSESLFLDYYYGTKASADYVIGTRRNIQNDRPLIGYYNVNKEGSGDMYYKGANMLHTIRQLVNNDEKWRQILRTLNSKFYHQTVTTQQIEDCIIQESGLDLKGFFNQYLRSTKIPELQYSIDGKKLTYKWNNTVENFVIPIQIEINGVSQWITPTSKNKTLKLKSKNATIVIDRDFFIETKNI</sequence>
<dbReference type="Gene3D" id="1.10.390.10">
    <property type="entry name" value="Neutral Protease Domain 2"/>
    <property type="match status" value="1"/>
</dbReference>
<evidence type="ECO:0000313" key="4">
    <source>
        <dbReference type="Proteomes" id="UP000605013"/>
    </source>
</evidence>
<proteinExistence type="predicted"/>
<evidence type="ECO:0000259" key="2">
    <source>
        <dbReference type="Pfam" id="PF17900"/>
    </source>
</evidence>
<dbReference type="InterPro" id="IPR045357">
    <property type="entry name" value="Aminopeptidase_N-like_N"/>
</dbReference>
<dbReference type="Gene3D" id="2.60.40.1730">
    <property type="entry name" value="tricorn interacting facor f3 domain"/>
    <property type="match status" value="1"/>
</dbReference>
<dbReference type="Proteomes" id="UP000605013">
    <property type="component" value="Unassembled WGS sequence"/>
</dbReference>
<dbReference type="PANTHER" id="PTHR45726">
    <property type="entry name" value="LEUKOTRIENE A-4 HYDROLASE"/>
    <property type="match status" value="1"/>
</dbReference>
<dbReference type="InterPro" id="IPR042097">
    <property type="entry name" value="Aminopeptidase_N-like_N_sf"/>
</dbReference>
<dbReference type="InterPro" id="IPR027268">
    <property type="entry name" value="Peptidase_M4/M1_CTD_sf"/>
</dbReference>
<dbReference type="Pfam" id="PF01433">
    <property type="entry name" value="Peptidase_M1"/>
    <property type="match status" value="1"/>
</dbReference>
<protein>
    <submittedName>
        <fullName evidence="3">M1 family metallopeptidase</fullName>
    </submittedName>
</protein>
<evidence type="ECO:0000259" key="1">
    <source>
        <dbReference type="Pfam" id="PF01433"/>
    </source>
</evidence>
<dbReference type="EMBL" id="JAEMEF010000004">
    <property type="protein sequence ID" value="MBL7559335.1"/>
    <property type="molecule type" value="Genomic_DNA"/>
</dbReference>
<comment type="caution">
    <text evidence="3">The sequence shown here is derived from an EMBL/GenBank/DDBJ whole genome shotgun (WGS) entry which is preliminary data.</text>
</comment>
<organism evidence="3 4">
    <name type="scientific">Olleya sediminilitoris</name>
    <dbReference type="NCBI Taxonomy" id="2795739"/>
    <lineage>
        <taxon>Bacteria</taxon>
        <taxon>Pseudomonadati</taxon>
        <taxon>Bacteroidota</taxon>
        <taxon>Flavobacteriia</taxon>
        <taxon>Flavobacteriales</taxon>
        <taxon>Flavobacteriaceae</taxon>
    </lineage>
</organism>
<evidence type="ECO:0000313" key="3">
    <source>
        <dbReference type="EMBL" id="MBL7559335.1"/>
    </source>
</evidence>
<feature type="domain" description="Aminopeptidase N-like N-terminal" evidence="2">
    <location>
        <begin position="52"/>
        <end position="227"/>
    </location>
</feature>
<reference evidence="3 4" key="1">
    <citation type="submission" date="2020-12" db="EMBL/GenBank/DDBJ databases">
        <title>Olleya sediminilitoris sp. nov., isolated from a tidal flat.</title>
        <authorList>
            <person name="Park S."/>
            <person name="Yoon J.-H."/>
        </authorList>
    </citation>
    <scope>NUCLEOTIDE SEQUENCE [LARGE SCALE GENOMIC DNA]</scope>
    <source>
        <strain evidence="3 4">YSTF-M6</strain>
    </source>
</reference>
<gene>
    <name evidence="3" type="ORF">JAO71_05900</name>
</gene>
<dbReference type="SUPFAM" id="SSF63737">
    <property type="entry name" value="Leukotriene A4 hydrolase N-terminal domain"/>
    <property type="match status" value="1"/>
</dbReference>
<dbReference type="CDD" id="cd09603">
    <property type="entry name" value="M1_APN_like"/>
    <property type="match status" value="1"/>
</dbReference>
<dbReference type="PANTHER" id="PTHR45726:SF3">
    <property type="entry name" value="LEUKOTRIENE A-4 HYDROLASE"/>
    <property type="match status" value="1"/>
</dbReference>
<keyword evidence="4" id="KW-1185">Reference proteome</keyword>
<dbReference type="Pfam" id="PF17900">
    <property type="entry name" value="Peptidase_M1_N"/>
    <property type="match status" value="1"/>
</dbReference>
<dbReference type="InterPro" id="IPR014782">
    <property type="entry name" value="Peptidase_M1_dom"/>
</dbReference>
<dbReference type="InterPro" id="IPR034015">
    <property type="entry name" value="M1_LTA4H"/>
</dbReference>
<name>A0ABS1WJN6_9FLAO</name>
<dbReference type="SUPFAM" id="SSF55486">
    <property type="entry name" value="Metalloproteases ('zincins'), catalytic domain"/>
    <property type="match status" value="1"/>
</dbReference>